<dbReference type="PANTHER" id="PTHR39430:SF1">
    <property type="entry name" value="PROTEASE"/>
    <property type="match status" value="1"/>
</dbReference>
<feature type="transmembrane region" description="Helical" evidence="1">
    <location>
        <begin position="41"/>
        <end position="61"/>
    </location>
</feature>
<evidence type="ECO:0000259" key="2">
    <source>
        <dbReference type="Pfam" id="PF02517"/>
    </source>
</evidence>
<evidence type="ECO:0000256" key="1">
    <source>
        <dbReference type="SAM" id="Phobius"/>
    </source>
</evidence>
<comment type="caution">
    <text evidence="3">The sequence shown here is derived from an EMBL/GenBank/DDBJ whole genome shotgun (WGS) entry which is preliminary data.</text>
</comment>
<keyword evidence="1" id="KW-0472">Membrane</keyword>
<name>A0A919RZD8_9CLOT</name>
<gene>
    <name evidence="3" type="ORF">CPJCM30710_12600</name>
</gene>
<proteinExistence type="predicted"/>
<accession>A0A919RZD8</accession>
<dbReference type="EMBL" id="BOPZ01000008">
    <property type="protein sequence ID" value="GIM28594.1"/>
    <property type="molecule type" value="Genomic_DNA"/>
</dbReference>
<feature type="transmembrane region" description="Helical" evidence="1">
    <location>
        <begin position="81"/>
        <end position="101"/>
    </location>
</feature>
<feature type="transmembrane region" description="Helical" evidence="1">
    <location>
        <begin position="191"/>
        <end position="210"/>
    </location>
</feature>
<dbReference type="PANTHER" id="PTHR39430">
    <property type="entry name" value="MEMBRANE-ASSOCIATED PROTEASE-RELATED"/>
    <property type="match status" value="1"/>
</dbReference>
<keyword evidence="1" id="KW-1133">Transmembrane helix</keyword>
<organism evidence="3 4">
    <name type="scientific">Clostridium polyendosporum</name>
    <dbReference type="NCBI Taxonomy" id="69208"/>
    <lineage>
        <taxon>Bacteria</taxon>
        <taxon>Bacillati</taxon>
        <taxon>Bacillota</taxon>
        <taxon>Clostridia</taxon>
        <taxon>Eubacteriales</taxon>
        <taxon>Clostridiaceae</taxon>
        <taxon>Clostridium</taxon>
    </lineage>
</organism>
<dbReference type="InterPro" id="IPR003675">
    <property type="entry name" value="Rce1/LyrA-like_dom"/>
</dbReference>
<dbReference type="GO" id="GO:0004175">
    <property type="term" value="F:endopeptidase activity"/>
    <property type="evidence" value="ECO:0007669"/>
    <property type="project" value="UniProtKB-ARBA"/>
</dbReference>
<dbReference type="Pfam" id="PF02517">
    <property type="entry name" value="Rce1-like"/>
    <property type="match status" value="1"/>
</dbReference>
<evidence type="ECO:0000313" key="4">
    <source>
        <dbReference type="Proteomes" id="UP000679179"/>
    </source>
</evidence>
<sequence length="211" mass="24965">MLKYNKSQIRTLIIFSVFQILIALVFIKLSKCYSMAIENGFVVFFSALCFYIFIFIIPVMLYLKILDKVNPFTYLKLNHNILSGIFKGIFIGVLIFIFVLLKNKFQIYRYAYVKQDIFYILGRVIVGPLEEIPFRGFYMQKFSKYMSFWKSNILSSMLFSIMHVLGQVNFESLILIFIIGLWMGYIFKETQSLWCVSIIHSIYDLSIWIIL</sequence>
<keyword evidence="4" id="KW-1185">Reference proteome</keyword>
<evidence type="ECO:0000313" key="3">
    <source>
        <dbReference type="EMBL" id="GIM28594.1"/>
    </source>
</evidence>
<dbReference type="Proteomes" id="UP000679179">
    <property type="component" value="Unassembled WGS sequence"/>
</dbReference>
<feature type="transmembrane region" description="Helical" evidence="1">
    <location>
        <begin position="12"/>
        <end position="29"/>
    </location>
</feature>
<dbReference type="GO" id="GO:0080120">
    <property type="term" value="P:CAAX-box protein maturation"/>
    <property type="evidence" value="ECO:0007669"/>
    <property type="project" value="UniProtKB-ARBA"/>
</dbReference>
<dbReference type="AlphaFoldDB" id="A0A919RZD8"/>
<keyword evidence="1" id="KW-0812">Transmembrane</keyword>
<protein>
    <recommendedName>
        <fullName evidence="2">CAAX prenyl protease 2/Lysostaphin resistance protein A-like domain-containing protein</fullName>
    </recommendedName>
</protein>
<feature type="transmembrane region" description="Helical" evidence="1">
    <location>
        <begin position="153"/>
        <end position="185"/>
    </location>
</feature>
<feature type="domain" description="CAAX prenyl protease 2/Lysostaphin resistance protein A-like" evidence="2">
    <location>
        <begin position="118"/>
        <end position="205"/>
    </location>
</feature>
<reference evidence="3" key="1">
    <citation type="submission" date="2021-03" db="EMBL/GenBank/DDBJ databases">
        <title>Taxonomic study of Clostridium polyendosporum from meadow-gley soil under rice.</title>
        <authorList>
            <person name="Kobayashi H."/>
            <person name="Tanizawa Y."/>
            <person name="Yagura M."/>
        </authorList>
    </citation>
    <scope>NUCLEOTIDE SEQUENCE</scope>
    <source>
        <strain evidence="3">JCM 30710</strain>
    </source>
</reference>